<dbReference type="AlphaFoldDB" id="A0A1W2H749"/>
<feature type="domain" description="Sulfatase N-terminal" evidence="6">
    <location>
        <begin position="29"/>
        <end position="380"/>
    </location>
</feature>
<evidence type="ECO:0000256" key="5">
    <source>
        <dbReference type="SAM" id="SignalP"/>
    </source>
</evidence>
<organism evidence="7 8">
    <name type="scientific">Aquiflexum balticum DSM 16537</name>
    <dbReference type="NCBI Taxonomy" id="758820"/>
    <lineage>
        <taxon>Bacteria</taxon>
        <taxon>Pseudomonadati</taxon>
        <taxon>Bacteroidota</taxon>
        <taxon>Cytophagia</taxon>
        <taxon>Cytophagales</taxon>
        <taxon>Cyclobacteriaceae</taxon>
        <taxon>Aquiflexum</taxon>
    </lineage>
</organism>
<dbReference type="EMBL" id="LT838813">
    <property type="protein sequence ID" value="SMD44458.1"/>
    <property type="molecule type" value="Genomic_DNA"/>
</dbReference>
<keyword evidence="4" id="KW-0106">Calcium</keyword>
<dbReference type="PANTHER" id="PTHR42693">
    <property type="entry name" value="ARYLSULFATASE FAMILY MEMBER"/>
    <property type="match status" value="1"/>
</dbReference>
<dbReference type="Gene3D" id="3.40.720.10">
    <property type="entry name" value="Alkaline Phosphatase, subunit A"/>
    <property type="match status" value="1"/>
</dbReference>
<dbReference type="GO" id="GO:0046872">
    <property type="term" value="F:metal ion binding"/>
    <property type="evidence" value="ECO:0007669"/>
    <property type="project" value="UniProtKB-KW"/>
</dbReference>
<dbReference type="InterPro" id="IPR000917">
    <property type="entry name" value="Sulfatase_N"/>
</dbReference>
<name>A0A1W2H749_9BACT</name>
<dbReference type="PANTHER" id="PTHR42693:SF53">
    <property type="entry name" value="ENDO-4-O-SULFATASE"/>
    <property type="match status" value="1"/>
</dbReference>
<accession>A0A1W2H749</accession>
<dbReference type="CDD" id="cd16143">
    <property type="entry name" value="ARS_like"/>
    <property type="match status" value="1"/>
</dbReference>
<keyword evidence="8" id="KW-1185">Reference proteome</keyword>
<evidence type="ECO:0000256" key="3">
    <source>
        <dbReference type="ARBA" id="ARBA00022801"/>
    </source>
</evidence>
<keyword evidence="2" id="KW-0479">Metal-binding</keyword>
<dbReference type="PROSITE" id="PS00523">
    <property type="entry name" value="SULFATASE_1"/>
    <property type="match status" value="1"/>
</dbReference>
<proteinExistence type="inferred from homology"/>
<dbReference type="PROSITE" id="PS00149">
    <property type="entry name" value="SULFATASE_2"/>
    <property type="match status" value="1"/>
</dbReference>
<dbReference type="InterPro" id="IPR024607">
    <property type="entry name" value="Sulfatase_CS"/>
</dbReference>
<sequence>MKISVFLLSLTISSVLAPAGYAQNSSQLPNIIYILADDMGYGDVSSFNPESKIITSHIDRLANNGIKFTDAYTSSAVCTPTRYGILTGRYSWRSELKSGVLSGYSPPLIDSDRLTVGKMLQDKGYHTAFVGKWHLGWDWHFETEQENLIDLGKNFEIDYAKPVKNGPNERGFSYSYGFSGSLDMPPYVYVENGSVTALPDRETVNVDAKAFWRKGQTGSDFDHVQVLPDLTEKAVQYIVDRSGDNKPFFLYFALPAPHTPILPTTEFMGKSNTNLYGDFMLQVDDVVGRITEVLEEQGLLENTLLIFTSDNGCSPTANFPELLKVDHHPSYIFRGHKADIFEGGLRVPFIVHWPEKILTPKSSDALISTTDFMATVAEITSYPIPPNAAEDSFSFLDILVDKPTLTERPHVVLHSIEGRFAIRKDDWKLILWPGSGGWSDPKSNKELNNLPPMQLYDLKKDPGEKQNLIDQYPQVVSQLREELIRLIQDGRSTPGPKQRNDGQEIWDQVKWILD</sequence>
<evidence type="ECO:0000259" key="6">
    <source>
        <dbReference type="Pfam" id="PF00884"/>
    </source>
</evidence>
<dbReference type="Proteomes" id="UP000192333">
    <property type="component" value="Chromosome I"/>
</dbReference>
<dbReference type="Gene3D" id="3.30.1120.10">
    <property type="match status" value="1"/>
</dbReference>
<dbReference type="InterPro" id="IPR050738">
    <property type="entry name" value="Sulfatase"/>
</dbReference>
<dbReference type="SUPFAM" id="SSF53649">
    <property type="entry name" value="Alkaline phosphatase-like"/>
    <property type="match status" value="1"/>
</dbReference>
<dbReference type="OrthoDB" id="9764377at2"/>
<comment type="similarity">
    <text evidence="1">Belongs to the sulfatase family.</text>
</comment>
<feature type="chain" id="PRO_5010726261" evidence="5">
    <location>
        <begin position="18"/>
        <end position="514"/>
    </location>
</feature>
<gene>
    <name evidence="7" type="ORF">SAMN00777080_3079</name>
</gene>
<dbReference type="InterPro" id="IPR017850">
    <property type="entry name" value="Alkaline_phosphatase_core_sf"/>
</dbReference>
<keyword evidence="3" id="KW-0378">Hydrolase</keyword>
<feature type="signal peptide" evidence="5">
    <location>
        <begin position="1"/>
        <end position="17"/>
    </location>
</feature>
<reference evidence="8" key="1">
    <citation type="submission" date="2017-04" db="EMBL/GenBank/DDBJ databases">
        <authorList>
            <person name="Varghese N."/>
            <person name="Submissions S."/>
        </authorList>
    </citation>
    <scope>NUCLEOTIDE SEQUENCE [LARGE SCALE GENOMIC DNA]</scope>
    <source>
        <strain evidence="8">DSM 16537</strain>
    </source>
</reference>
<evidence type="ECO:0000256" key="2">
    <source>
        <dbReference type="ARBA" id="ARBA00022723"/>
    </source>
</evidence>
<evidence type="ECO:0000313" key="7">
    <source>
        <dbReference type="EMBL" id="SMD44458.1"/>
    </source>
</evidence>
<evidence type="ECO:0000313" key="8">
    <source>
        <dbReference type="Proteomes" id="UP000192333"/>
    </source>
</evidence>
<dbReference type="STRING" id="758820.SAMN00777080_3079"/>
<dbReference type="GO" id="GO:0004065">
    <property type="term" value="F:arylsulfatase activity"/>
    <property type="evidence" value="ECO:0007669"/>
    <property type="project" value="TreeGrafter"/>
</dbReference>
<keyword evidence="5" id="KW-0732">Signal</keyword>
<evidence type="ECO:0000256" key="4">
    <source>
        <dbReference type="ARBA" id="ARBA00022837"/>
    </source>
</evidence>
<dbReference type="Pfam" id="PF00884">
    <property type="entry name" value="Sulfatase"/>
    <property type="match status" value="1"/>
</dbReference>
<evidence type="ECO:0000256" key="1">
    <source>
        <dbReference type="ARBA" id="ARBA00008779"/>
    </source>
</evidence>
<protein>
    <submittedName>
        <fullName evidence="7">Arylsulfatase A</fullName>
    </submittedName>
</protein>